<evidence type="ECO:0000256" key="2">
    <source>
        <dbReference type="SAM" id="MobiDB-lite"/>
    </source>
</evidence>
<feature type="domain" description="SMB" evidence="3">
    <location>
        <begin position="46"/>
        <end position="90"/>
    </location>
</feature>
<protein>
    <recommendedName>
        <fullName evidence="3">SMB domain-containing protein</fullName>
    </recommendedName>
</protein>
<dbReference type="PROSITE" id="PS50958">
    <property type="entry name" value="SMB_2"/>
    <property type="match status" value="1"/>
</dbReference>
<feature type="compositionally biased region" description="Polar residues" evidence="2">
    <location>
        <begin position="127"/>
        <end position="142"/>
    </location>
</feature>
<dbReference type="SUPFAM" id="SSF90188">
    <property type="entry name" value="Somatomedin B domain"/>
    <property type="match status" value="1"/>
</dbReference>
<keyword evidence="5" id="KW-1185">Reference proteome</keyword>
<gene>
    <name evidence="4" type="ORF">PoB_004649900</name>
</gene>
<dbReference type="InterPro" id="IPR001212">
    <property type="entry name" value="Somatomedin_B_dom"/>
</dbReference>
<name>A0AAV4BNW1_9GAST</name>
<sequence>MSLSLNLSLATSNNQTECQNILTQYAYENNACGAADVDAFLEVAKINYTCSDRCGKTLEFGPFIGCACDERCVIYRDCCRDMPKICPQTYARGKNFYSPVEGLESHCIDSTFVAVYPATEDDEVARSLTTSTGHPHTMPTSHQGEEPSAFPLGPRKVKDYFQLLKFFGVVDSTFGIFFLNYAAFLSHRVSRSKPVFIPEISTLDCLNRSLITQRSSSAAQLLPWCSVEAVTDVQTPFHRVCSPTETVVCRCAENLVINDPVVDTCQGHSNVMPLFERFRRSRFPPNYSIYSGKVCHITSISLGRYIKPVRKREGMKMRLTPILVSESVGNISEDVKTHNRVGETDELVTRKPVEYILEMTKAVEYRLRCPRLTSFMSDCELLDCAPGAVKLNVQAHHSQVRGGSCIRPVIAVAARPGVSPALSTCSCMRVMSALSSVGRWILKPQEVCSFDNAMFHQGKEQAQDVEENFHNMTLSQLNVDSAKISPQPFLEDQLQKALYETENVCFEEKIDRIQICFIGEKREDSPVTESMCITLFGSRLASGGADERVLSGANKRRSLVGAVRKRQAAFLGHVVRRGRLEHLVTTGKFEGKRSRGRQREKIMDGLATWLGPGKVSDILAAVKDRDLWRDMIANAYKHGT</sequence>
<dbReference type="Proteomes" id="UP000735302">
    <property type="component" value="Unassembled WGS sequence"/>
</dbReference>
<dbReference type="EMBL" id="BLXT01005122">
    <property type="protein sequence ID" value="GFO19994.1"/>
    <property type="molecule type" value="Genomic_DNA"/>
</dbReference>
<feature type="region of interest" description="Disordered" evidence="2">
    <location>
        <begin position="126"/>
        <end position="148"/>
    </location>
</feature>
<evidence type="ECO:0000313" key="4">
    <source>
        <dbReference type="EMBL" id="GFO19994.1"/>
    </source>
</evidence>
<dbReference type="InterPro" id="IPR036024">
    <property type="entry name" value="Somatomedin_B-like_dom_sf"/>
</dbReference>
<dbReference type="AlphaFoldDB" id="A0AAV4BNW1"/>
<dbReference type="Gene3D" id="4.10.410.20">
    <property type="match status" value="1"/>
</dbReference>
<evidence type="ECO:0000313" key="5">
    <source>
        <dbReference type="Proteomes" id="UP000735302"/>
    </source>
</evidence>
<dbReference type="Pfam" id="PF01033">
    <property type="entry name" value="Somatomedin_B"/>
    <property type="match status" value="1"/>
</dbReference>
<organism evidence="4 5">
    <name type="scientific">Plakobranchus ocellatus</name>
    <dbReference type="NCBI Taxonomy" id="259542"/>
    <lineage>
        <taxon>Eukaryota</taxon>
        <taxon>Metazoa</taxon>
        <taxon>Spiralia</taxon>
        <taxon>Lophotrochozoa</taxon>
        <taxon>Mollusca</taxon>
        <taxon>Gastropoda</taxon>
        <taxon>Heterobranchia</taxon>
        <taxon>Euthyneura</taxon>
        <taxon>Panpulmonata</taxon>
        <taxon>Sacoglossa</taxon>
        <taxon>Placobranchoidea</taxon>
        <taxon>Plakobranchidae</taxon>
        <taxon>Plakobranchus</taxon>
    </lineage>
</organism>
<accession>A0AAV4BNW1</accession>
<keyword evidence="1" id="KW-1015">Disulfide bond</keyword>
<evidence type="ECO:0000259" key="3">
    <source>
        <dbReference type="PROSITE" id="PS50958"/>
    </source>
</evidence>
<proteinExistence type="predicted"/>
<evidence type="ECO:0000256" key="1">
    <source>
        <dbReference type="ARBA" id="ARBA00023157"/>
    </source>
</evidence>
<reference evidence="4 5" key="1">
    <citation type="journal article" date="2021" name="Elife">
        <title>Chloroplast acquisition without the gene transfer in kleptoplastic sea slugs, Plakobranchus ocellatus.</title>
        <authorList>
            <person name="Maeda T."/>
            <person name="Takahashi S."/>
            <person name="Yoshida T."/>
            <person name="Shimamura S."/>
            <person name="Takaki Y."/>
            <person name="Nagai Y."/>
            <person name="Toyoda A."/>
            <person name="Suzuki Y."/>
            <person name="Arimoto A."/>
            <person name="Ishii H."/>
            <person name="Satoh N."/>
            <person name="Nishiyama T."/>
            <person name="Hasebe M."/>
            <person name="Maruyama T."/>
            <person name="Minagawa J."/>
            <person name="Obokata J."/>
            <person name="Shigenobu S."/>
        </authorList>
    </citation>
    <scope>NUCLEOTIDE SEQUENCE [LARGE SCALE GENOMIC DNA]</scope>
</reference>
<comment type="caution">
    <text evidence="4">The sequence shown here is derived from an EMBL/GenBank/DDBJ whole genome shotgun (WGS) entry which is preliminary data.</text>
</comment>